<keyword evidence="1" id="KW-0732">Signal</keyword>
<dbReference type="InterPro" id="IPR004658">
    <property type="entry name" value="OMP_Slp"/>
</dbReference>
<sequence>MLAGLLLMLAVLTGCASRQGCVEPVGASGLTPESVGALGQGEGAAVTWGGVIAATRNLPRETEIETIGYRLDRCGKPTTSGQPIGRFIVRQSGFLEPSDYRAGRRITVTGRIADVRDGQVGEASYRFPVLDDAVVRLWPDEVPEDQGGWTPRLMPYLGIGFGSGGFGGIGGGIGLGF</sequence>
<dbReference type="PANTHER" id="PTHR37530">
    <property type="entry name" value="OUTER MEMBRANE PROTEIN SLP"/>
    <property type="match status" value="1"/>
</dbReference>
<evidence type="ECO:0000313" key="2">
    <source>
        <dbReference type="EMBL" id="SDW25326.1"/>
    </source>
</evidence>
<name>A0A1H2S0X5_THIRO</name>
<dbReference type="GO" id="GO:0019867">
    <property type="term" value="C:outer membrane"/>
    <property type="evidence" value="ECO:0007669"/>
    <property type="project" value="InterPro"/>
</dbReference>
<dbReference type="STRING" id="1058.SAMN05421783_102252"/>
<accession>A0A1H2S0X5</accession>
<gene>
    <name evidence="2" type="ORF">SAMN05421783_102252</name>
</gene>
<dbReference type="Pfam" id="PF03843">
    <property type="entry name" value="Slp"/>
    <property type="match status" value="1"/>
</dbReference>
<dbReference type="RefSeq" id="WP_175534487.1">
    <property type="nucleotide sequence ID" value="NZ_FNNZ01000002.1"/>
</dbReference>
<dbReference type="Proteomes" id="UP000198816">
    <property type="component" value="Unassembled WGS sequence"/>
</dbReference>
<evidence type="ECO:0000313" key="3">
    <source>
        <dbReference type="Proteomes" id="UP000198816"/>
    </source>
</evidence>
<reference evidence="3" key="1">
    <citation type="submission" date="2016-10" db="EMBL/GenBank/DDBJ databases">
        <authorList>
            <person name="Varghese N."/>
            <person name="Submissions S."/>
        </authorList>
    </citation>
    <scope>NUCLEOTIDE SEQUENCE [LARGE SCALE GENOMIC DNA]</scope>
    <source>
        <strain evidence="3">DSM 217</strain>
    </source>
</reference>
<feature type="chain" id="PRO_5011575571" evidence="1">
    <location>
        <begin position="17"/>
        <end position="177"/>
    </location>
</feature>
<keyword evidence="2" id="KW-0449">Lipoprotein</keyword>
<keyword evidence="3" id="KW-1185">Reference proteome</keyword>
<feature type="signal peptide" evidence="1">
    <location>
        <begin position="1"/>
        <end position="16"/>
    </location>
</feature>
<dbReference type="EMBL" id="FNNZ01000002">
    <property type="protein sequence ID" value="SDW25326.1"/>
    <property type="molecule type" value="Genomic_DNA"/>
</dbReference>
<evidence type="ECO:0000256" key="1">
    <source>
        <dbReference type="SAM" id="SignalP"/>
    </source>
</evidence>
<dbReference type="AlphaFoldDB" id="A0A1H2S0X5"/>
<protein>
    <submittedName>
        <fullName evidence="2">Outer membrane lipoprotein</fullName>
    </submittedName>
</protein>
<organism evidence="2 3">
    <name type="scientific">Thiocapsa roseopersicina</name>
    <dbReference type="NCBI Taxonomy" id="1058"/>
    <lineage>
        <taxon>Bacteria</taxon>
        <taxon>Pseudomonadati</taxon>
        <taxon>Pseudomonadota</taxon>
        <taxon>Gammaproteobacteria</taxon>
        <taxon>Chromatiales</taxon>
        <taxon>Chromatiaceae</taxon>
        <taxon>Thiocapsa</taxon>
    </lineage>
</organism>
<dbReference type="PANTHER" id="PTHR37530:SF1">
    <property type="entry name" value="OUTER MEMBRANE PROTEIN SLP"/>
    <property type="match status" value="1"/>
</dbReference>
<proteinExistence type="predicted"/>